<dbReference type="InterPro" id="IPR023346">
    <property type="entry name" value="Lysozyme-like_dom_sf"/>
</dbReference>
<comment type="caution">
    <text evidence="5">The sequence shown here is derived from an EMBL/GenBank/DDBJ whole genome shotgun (WGS) entry which is preliminary data.</text>
</comment>
<accession>A0A547PW26</accession>
<keyword evidence="6" id="KW-1185">Reference proteome</keyword>
<organism evidence="5 6">
    <name type="scientific">Palleronia caenipelagi</name>
    <dbReference type="NCBI Taxonomy" id="2489174"/>
    <lineage>
        <taxon>Bacteria</taxon>
        <taxon>Pseudomonadati</taxon>
        <taxon>Pseudomonadota</taxon>
        <taxon>Alphaproteobacteria</taxon>
        <taxon>Rhodobacterales</taxon>
        <taxon>Roseobacteraceae</taxon>
        <taxon>Palleronia</taxon>
    </lineage>
</organism>
<keyword evidence="2" id="KW-0081">Bacteriolytic enzyme</keyword>
<protein>
    <recommendedName>
        <fullName evidence="4">Bacteriophage tail tape measure C-terminal domain-containing protein</fullName>
    </recommendedName>
</protein>
<feature type="compositionally biased region" description="Basic and acidic residues" evidence="3">
    <location>
        <begin position="757"/>
        <end position="796"/>
    </location>
</feature>
<dbReference type="EMBL" id="VFSV01000020">
    <property type="protein sequence ID" value="TRD18349.1"/>
    <property type="molecule type" value="Genomic_DNA"/>
</dbReference>
<sequence length="1059" mass="111519">MRQLRTSLVLSGDSKDLTRALDEAGREFRKAGGTAGEFAQILDHMRVPARRSAQSIIDGATGAGRAMSDARRSAAAFEASLDAQERSFRALKASIDPVYRAEQQFAAAQEQVNRALRTGSASAEEAAGVMRRLEAQYQTARTAALALDGAQGGVGRGSRALRGQIQNTAFQLQDFAVQVSAGTAASVALGQQLPQLLGALGVWGAVIGAAVAIGVPFAASLFDGAEGASDMGKALDALNAATDRYAAALKAALIPGAELRALFGDLGDEIERLRDLQLAGAERAAGLSVRDLGTTIARDLGGISRTRVTGADQSYLGDVSTVTEFERALARVEERYKLSASAAELFLGQIEALGAADGAEAQAKILRNITELLSRAAATGDDAARALGSEDGLLATFEGALEATLDRVKTAASETWATLLAEATARQRDLDALTKQQADARARLAAAEEAADAEAARAARAVLDLLDEKARAITDTEGRVDALTGQFGELSLEAGRIAFDQDGAARQALYEMDRQLQAARTGIDDLNDADLSTLEAAMAALKSLIDGVSDSASEMGRTLSRAQVDAYQAYGRSRATGDRLSATDRLQASRDLIIRFEGKAPAGKWDENAFRAGYGSSTVTLADGSVREITEGMQISWADAGRDLDRRIRGYHDALRGLVGETTFQGFTPAQIAAIASIQHNYGAIPGQLRPALQTGDAQIIAEQIARMAMHYTRSERAAGKTGKPLNYDRRMAEAALFGDVRAQGLRNTTALGDQATAERDARRAAEIRDREARRQSEESARAAGQRDARDARTRDQITGALDTLTPAYARDLAAAERWRDAELARADSWQAGVTRGLRAIEAETRTFADVSADLFTTWSDGIGDAIGKMVQTGKFEISDLIDYTAAQFAKLAFQQTLQPGLNSVLNTLIGGLGAVLPGGLGGLGAAALPTAHTGGTGIMRTLSAGASLRGDEHLAVLRRGEEVFTPRMLENAGAIVDALASSPPSGGPPVAIDARPQIQIIQNTPVQIEAQQGTDARGRRQTRLVISEAVGEGIAAPGGRGGRVLTETFGLGRRGVAR</sequence>
<reference evidence="5 6" key="1">
    <citation type="submission" date="2019-06" db="EMBL/GenBank/DDBJ databases">
        <title>Paenimaribius caenipelagi gen. nov., sp. nov., isolated from a tidal flat.</title>
        <authorList>
            <person name="Yoon J.-H."/>
        </authorList>
    </citation>
    <scope>NUCLEOTIDE SEQUENCE [LARGE SCALE GENOMIC DNA]</scope>
    <source>
        <strain evidence="5 6">JBTF-M29</strain>
    </source>
</reference>
<dbReference type="GO" id="GO:0003796">
    <property type="term" value="F:lysozyme activity"/>
    <property type="evidence" value="ECO:0007669"/>
    <property type="project" value="InterPro"/>
</dbReference>
<feature type="domain" description="Bacteriophage tail tape measure C-terminal" evidence="4">
    <location>
        <begin position="829"/>
        <end position="897"/>
    </location>
</feature>
<dbReference type="InterPro" id="IPR023347">
    <property type="entry name" value="Lysozyme_dom_sf"/>
</dbReference>
<dbReference type="GO" id="GO:0042742">
    <property type="term" value="P:defense response to bacterium"/>
    <property type="evidence" value="ECO:0007669"/>
    <property type="project" value="UniProtKB-KW"/>
</dbReference>
<feature type="region of interest" description="Disordered" evidence="3">
    <location>
        <begin position="749"/>
        <end position="797"/>
    </location>
</feature>
<evidence type="ECO:0000256" key="1">
    <source>
        <dbReference type="ARBA" id="ARBA00022529"/>
    </source>
</evidence>
<dbReference type="SUPFAM" id="SSF53955">
    <property type="entry name" value="Lysozyme-like"/>
    <property type="match status" value="1"/>
</dbReference>
<name>A0A547PW26_9RHOB</name>
<keyword evidence="1" id="KW-0929">Antimicrobial</keyword>
<dbReference type="OrthoDB" id="9797300at2"/>
<evidence type="ECO:0000256" key="2">
    <source>
        <dbReference type="ARBA" id="ARBA00022638"/>
    </source>
</evidence>
<dbReference type="Proteomes" id="UP000318590">
    <property type="component" value="Unassembled WGS sequence"/>
</dbReference>
<dbReference type="AlphaFoldDB" id="A0A547PW26"/>
<dbReference type="Pfam" id="PF09718">
    <property type="entry name" value="Tape_meas_lam_C"/>
    <property type="match status" value="1"/>
</dbReference>
<evidence type="ECO:0000259" key="4">
    <source>
        <dbReference type="Pfam" id="PF09718"/>
    </source>
</evidence>
<gene>
    <name evidence="5" type="ORF">FEV53_11885</name>
</gene>
<evidence type="ECO:0000313" key="5">
    <source>
        <dbReference type="EMBL" id="TRD18349.1"/>
    </source>
</evidence>
<evidence type="ECO:0000313" key="6">
    <source>
        <dbReference type="Proteomes" id="UP000318590"/>
    </source>
</evidence>
<dbReference type="Gene3D" id="1.10.530.40">
    <property type="match status" value="1"/>
</dbReference>
<dbReference type="InterPro" id="IPR006431">
    <property type="entry name" value="Phage_tape_meas_C"/>
</dbReference>
<proteinExistence type="predicted"/>
<dbReference type="RefSeq" id="WP_142835021.1">
    <property type="nucleotide sequence ID" value="NZ_VFSV01000020.1"/>
</dbReference>
<evidence type="ECO:0000256" key="3">
    <source>
        <dbReference type="SAM" id="MobiDB-lite"/>
    </source>
</evidence>
<dbReference type="GO" id="GO:0031640">
    <property type="term" value="P:killing of cells of another organism"/>
    <property type="evidence" value="ECO:0007669"/>
    <property type="project" value="UniProtKB-KW"/>
</dbReference>